<feature type="chain" id="PRO_5020504958" evidence="2">
    <location>
        <begin position="22"/>
        <end position="77"/>
    </location>
</feature>
<feature type="signal peptide" evidence="2">
    <location>
        <begin position="1"/>
        <end position="21"/>
    </location>
</feature>
<evidence type="ECO:0000256" key="2">
    <source>
        <dbReference type="SAM" id="SignalP"/>
    </source>
</evidence>
<evidence type="ECO:0000256" key="1">
    <source>
        <dbReference type="SAM" id="MobiDB-lite"/>
    </source>
</evidence>
<feature type="region of interest" description="Disordered" evidence="1">
    <location>
        <begin position="51"/>
        <end position="77"/>
    </location>
</feature>
<gene>
    <name evidence="3" type="ORF">K435DRAFT_858654</name>
</gene>
<sequence>MTKQVLFLFFTILLLGLFTAATPIPIARDAAAAKRELKQFKLKRGDPEPFVKRADAAAPAPSGYYKRDTAAAPKPST</sequence>
<keyword evidence="4" id="KW-1185">Reference proteome</keyword>
<evidence type="ECO:0000313" key="3">
    <source>
        <dbReference type="EMBL" id="THU96343.1"/>
    </source>
</evidence>
<evidence type="ECO:0000313" key="4">
    <source>
        <dbReference type="Proteomes" id="UP000297245"/>
    </source>
</evidence>
<name>A0A4S8M3R6_DENBC</name>
<organism evidence="3 4">
    <name type="scientific">Dendrothele bispora (strain CBS 962.96)</name>
    <dbReference type="NCBI Taxonomy" id="1314807"/>
    <lineage>
        <taxon>Eukaryota</taxon>
        <taxon>Fungi</taxon>
        <taxon>Dikarya</taxon>
        <taxon>Basidiomycota</taxon>
        <taxon>Agaricomycotina</taxon>
        <taxon>Agaricomycetes</taxon>
        <taxon>Agaricomycetidae</taxon>
        <taxon>Agaricales</taxon>
        <taxon>Agaricales incertae sedis</taxon>
        <taxon>Dendrothele</taxon>
    </lineage>
</organism>
<proteinExistence type="predicted"/>
<dbReference type="Proteomes" id="UP000297245">
    <property type="component" value="Unassembled WGS sequence"/>
</dbReference>
<protein>
    <submittedName>
        <fullName evidence="3">Uncharacterized protein</fullName>
    </submittedName>
</protein>
<keyword evidence="2" id="KW-0732">Signal</keyword>
<reference evidence="3 4" key="1">
    <citation type="journal article" date="2019" name="Nat. Ecol. Evol.">
        <title>Megaphylogeny resolves global patterns of mushroom evolution.</title>
        <authorList>
            <person name="Varga T."/>
            <person name="Krizsan K."/>
            <person name="Foldi C."/>
            <person name="Dima B."/>
            <person name="Sanchez-Garcia M."/>
            <person name="Sanchez-Ramirez S."/>
            <person name="Szollosi G.J."/>
            <person name="Szarkandi J.G."/>
            <person name="Papp V."/>
            <person name="Albert L."/>
            <person name="Andreopoulos W."/>
            <person name="Angelini C."/>
            <person name="Antonin V."/>
            <person name="Barry K.W."/>
            <person name="Bougher N.L."/>
            <person name="Buchanan P."/>
            <person name="Buyck B."/>
            <person name="Bense V."/>
            <person name="Catcheside P."/>
            <person name="Chovatia M."/>
            <person name="Cooper J."/>
            <person name="Damon W."/>
            <person name="Desjardin D."/>
            <person name="Finy P."/>
            <person name="Geml J."/>
            <person name="Haridas S."/>
            <person name="Hughes K."/>
            <person name="Justo A."/>
            <person name="Karasinski D."/>
            <person name="Kautmanova I."/>
            <person name="Kiss B."/>
            <person name="Kocsube S."/>
            <person name="Kotiranta H."/>
            <person name="LaButti K.M."/>
            <person name="Lechner B.E."/>
            <person name="Liimatainen K."/>
            <person name="Lipzen A."/>
            <person name="Lukacs Z."/>
            <person name="Mihaltcheva S."/>
            <person name="Morgado L.N."/>
            <person name="Niskanen T."/>
            <person name="Noordeloos M.E."/>
            <person name="Ohm R.A."/>
            <person name="Ortiz-Santana B."/>
            <person name="Ovrebo C."/>
            <person name="Racz N."/>
            <person name="Riley R."/>
            <person name="Savchenko A."/>
            <person name="Shiryaev A."/>
            <person name="Soop K."/>
            <person name="Spirin V."/>
            <person name="Szebenyi C."/>
            <person name="Tomsovsky M."/>
            <person name="Tulloss R.E."/>
            <person name="Uehling J."/>
            <person name="Grigoriev I.V."/>
            <person name="Vagvolgyi C."/>
            <person name="Papp T."/>
            <person name="Martin F.M."/>
            <person name="Miettinen O."/>
            <person name="Hibbett D.S."/>
            <person name="Nagy L.G."/>
        </authorList>
    </citation>
    <scope>NUCLEOTIDE SEQUENCE [LARGE SCALE GENOMIC DNA]</scope>
    <source>
        <strain evidence="3 4">CBS 962.96</strain>
    </source>
</reference>
<dbReference type="EMBL" id="ML179179">
    <property type="protein sequence ID" value="THU96343.1"/>
    <property type="molecule type" value="Genomic_DNA"/>
</dbReference>
<accession>A0A4S8M3R6</accession>
<dbReference type="AlphaFoldDB" id="A0A4S8M3R6"/>
<dbReference type="OrthoDB" id="2966296at2759"/>